<name>A0A2K8U337_9GAMM</name>
<accession>A0A2K8U337</accession>
<proteinExistence type="predicted"/>
<dbReference type="InterPro" id="IPR056646">
    <property type="entry name" value="DUF7744"/>
</dbReference>
<sequence length="1083" mass="117924">MSILEFCQPRADLLAGTLNPEIFTANLMQVIDHYRGDPDVVQNIYTDPVAFFGEGTYPTEGMRQVLRNCFGRLGGTDATYPAIQRMESAFGGGKTHTLIGATHLAFQGTAIAAAAQGVIDPALLLAPGEVTVVGIAGDRVAIHETHGARLIPYTLWGEIAFQIGGEALYQSIGPGASSFGSPGDEYFDVVFKGRKVLIMLDELAAYAARIEAARPGGRASVATFLMSLFQYAKEHTGLAVILTLASQRDAFARQTAMIQDLVSQARGQDVSKEEALGIARAADGEVRSVVQRDATAVVPVRGQEISRVLARRLFVHIDQGGAAAAADAYMEMYRRTALLLPEQARQETYRERLTAHYPFHPTLIDYLTDKLATVESFQGTRGVLRVLALTVANLWRRRSPAPMIHACHLDLRDPRLSDELVSRTESAELMPIINADIGGPDSGDLKAQHSNAALADRANPHPDGFPLHEYAWKTVFLHSLAGFGDGLGSNVFGIAKQDALFATAFPGMTPPQVETALDALRSQAYYLRYSETEGRYYASTGVSINRVLADIRRALRGTKGVDQLIHETSRKVVKPGTLNFEVIAEVELPERIPDKGTKPTLALVALDSPAVRPEHFITQAGANKPRLHQNLVFLLVPDTVEVNGEHRPGDDMLDNAATRALDLRERLNGIGIDVLARRTLKNNPAGYGLSEAVLSDQTFNRDTKEREQALLTVVTQAYRNLWYPGQGGKIIRHEISTAGGEGGRSVIESIREVLLADGKLVTAELAVTSATAGAALKLFFAANKDYQTLADLRGAFACRRDWPVLEDKGSFDTLVRAGIRHGAWCLFRMGSAESERPADFYARETDEVPLPIDLAEQGWSLVTPQGAKQRNWTAVDKPDAAQVRKWVQEAIVQARYCSVTDVAAAVAQTHGDISVQDTGRAIDELVKANYLYVHAPDKDPSLDPSVLRGANEWVLETVSPDYQVVTRTEAATRGWVTTKDETLSLSGEQARKKVLPLLRGLAGIYKTGGTSTIDYLEVSGLKLPEGGRITLQLHQLKPDDVRALDELLDPAMSLTTQDAETEVQIVINEPRPGCKLVAELKAS</sequence>
<dbReference type="Pfam" id="PF24897">
    <property type="entry name" value="DUF7744"/>
    <property type="match status" value="1"/>
</dbReference>
<keyword evidence="3" id="KW-1185">Reference proteome</keyword>
<dbReference type="EMBL" id="CP020370">
    <property type="protein sequence ID" value="AUB79957.1"/>
    <property type="molecule type" value="Genomic_DNA"/>
</dbReference>
<dbReference type="InterPro" id="IPR007555">
    <property type="entry name" value="DUF499"/>
</dbReference>
<dbReference type="KEGG" id="tsy:THSYN_02585"/>
<evidence type="ECO:0000313" key="3">
    <source>
        <dbReference type="Proteomes" id="UP000232638"/>
    </source>
</evidence>
<evidence type="ECO:0000259" key="1">
    <source>
        <dbReference type="Pfam" id="PF24897"/>
    </source>
</evidence>
<dbReference type="OrthoDB" id="9757917at2"/>
<reference evidence="2 3" key="1">
    <citation type="submission" date="2017-03" db="EMBL/GenBank/DDBJ databases">
        <title>Complete genome sequence of Candidatus 'Thiodictyon syntrophicum' sp. nov. strain Cad16T, a photolithoautotroph purple sulfur bacterium isolated from an alpine meromictic lake.</title>
        <authorList>
            <person name="Luedin S.M."/>
            <person name="Pothier J.F."/>
            <person name="Danza F."/>
            <person name="Storelli N."/>
            <person name="Wittwer M."/>
            <person name="Tonolla M."/>
        </authorList>
    </citation>
    <scope>NUCLEOTIDE SEQUENCE [LARGE SCALE GENOMIC DNA]</scope>
    <source>
        <strain evidence="2 3">Cad16T</strain>
    </source>
</reference>
<organism evidence="2 3">
    <name type="scientific">Candidatus Thiodictyon syntrophicum</name>
    <dbReference type="NCBI Taxonomy" id="1166950"/>
    <lineage>
        <taxon>Bacteria</taxon>
        <taxon>Pseudomonadati</taxon>
        <taxon>Pseudomonadota</taxon>
        <taxon>Gammaproteobacteria</taxon>
        <taxon>Chromatiales</taxon>
        <taxon>Chromatiaceae</taxon>
        <taxon>Thiodictyon</taxon>
    </lineage>
</organism>
<protein>
    <recommendedName>
        <fullName evidence="1">DUF7744 domain-containing protein</fullName>
    </recommendedName>
</protein>
<dbReference type="Proteomes" id="UP000232638">
    <property type="component" value="Chromosome"/>
</dbReference>
<dbReference type="Pfam" id="PF04465">
    <property type="entry name" value="DUF499"/>
    <property type="match status" value="1"/>
</dbReference>
<dbReference type="RefSeq" id="WP_100917768.1">
    <property type="nucleotide sequence ID" value="NZ_CP020370.1"/>
</dbReference>
<evidence type="ECO:0000313" key="2">
    <source>
        <dbReference type="EMBL" id="AUB79957.1"/>
    </source>
</evidence>
<feature type="domain" description="DUF7744" evidence="1">
    <location>
        <begin position="983"/>
        <end position="1081"/>
    </location>
</feature>
<gene>
    <name evidence="2" type="ORF">THSYN_02585</name>
</gene>
<dbReference type="AlphaFoldDB" id="A0A2K8U337"/>